<sequence>MRSVLDNNQHQTNANPSSSSGDISGRAFLLYVEKDEGNLSHYQCLARKQMEVFEATSDDAGNNAQGRNRPILIGQIGIRCLHCSKLPPNERKTGSVYYPNRLEGIYQTAQKMTVGHLSKRCSMIPEEVRDRLLYLKDQKSSDGGGKRYWANSVRSLGVVETARDGLSF</sequence>
<dbReference type="Proteomes" id="UP000095751">
    <property type="component" value="Unassembled WGS sequence"/>
</dbReference>
<dbReference type="InParanoid" id="A0A1E7FDT9"/>
<organism evidence="2 3">
    <name type="scientific">Fragilariopsis cylindrus CCMP1102</name>
    <dbReference type="NCBI Taxonomy" id="635003"/>
    <lineage>
        <taxon>Eukaryota</taxon>
        <taxon>Sar</taxon>
        <taxon>Stramenopiles</taxon>
        <taxon>Ochrophyta</taxon>
        <taxon>Bacillariophyta</taxon>
        <taxon>Bacillariophyceae</taxon>
        <taxon>Bacillariophycidae</taxon>
        <taxon>Bacillariales</taxon>
        <taxon>Bacillariaceae</taxon>
        <taxon>Fragilariopsis</taxon>
    </lineage>
</organism>
<evidence type="ECO:0000313" key="3">
    <source>
        <dbReference type="Proteomes" id="UP000095751"/>
    </source>
</evidence>
<evidence type="ECO:0000256" key="1">
    <source>
        <dbReference type="SAM" id="MobiDB-lite"/>
    </source>
</evidence>
<protein>
    <submittedName>
        <fullName evidence="2">Uncharacterized protein</fullName>
    </submittedName>
</protein>
<keyword evidence="3" id="KW-1185">Reference proteome</keyword>
<dbReference type="AlphaFoldDB" id="A0A1E7FDT9"/>
<proteinExistence type="predicted"/>
<dbReference type="KEGG" id="fcy:FRACYDRAFT_185607"/>
<dbReference type="OrthoDB" id="47154at2759"/>
<gene>
    <name evidence="2" type="ORF">FRACYDRAFT_185607</name>
</gene>
<reference evidence="2 3" key="1">
    <citation type="submission" date="2016-09" db="EMBL/GenBank/DDBJ databases">
        <title>Extensive genetic diversity and differential bi-allelic expression allows diatom success in the polar Southern Ocean.</title>
        <authorList>
            <consortium name="DOE Joint Genome Institute"/>
            <person name="Mock T."/>
            <person name="Otillar R.P."/>
            <person name="Strauss J."/>
            <person name="Dupont C."/>
            <person name="Frickenhaus S."/>
            <person name="Maumus F."/>
            <person name="Mcmullan M."/>
            <person name="Sanges R."/>
            <person name="Schmutz J."/>
            <person name="Toseland A."/>
            <person name="Valas R."/>
            <person name="Veluchamy A."/>
            <person name="Ward B.J."/>
            <person name="Allen A."/>
            <person name="Barry K."/>
            <person name="Falciatore A."/>
            <person name="Ferrante M."/>
            <person name="Fortunato A.E."/>
            <person name="Gloeckner G."/>
            <person name="Gruber A."/>
            <person name="Hipkin R."/>
            <person name="Janech M."/>
            <person name="Kroth P."/>
            <person name="Leese F."/>
            <person name="Lindquist E."/>
            <person name="Lyon B.R."/>
            <person name="Martin J."/>
            <person name="Mayer C."/>
            <person name="Parker M."/>
            <person name="Quesneville H."/>
            <person name="Raymond J."/>
            <person name="Uhlig C."/>
            <person name="Valentin K.U."/>
            <person name="Worden A.Z."/>
            <person name="Armbrust E.V."/>
            <person name="Bowler C."/>
            <person name="Green B."/>
            <person name="Moulton V."/>
            <person name="Van Oosterhout C."/>
            <person name="Grigoriev I."/>
        </authorList>
    </citation>
    <scope>NUCLEOTIDE SEQUENCE [LARGE SCALE GENOMIC DNA]</scope>
    <source>
        <strain evidence="2 3">CCMP1102</strain>
    </source>
</reference>
<evidence type="ECO:0000313" key="2">
    <source>
        <dbReference type="EMBL" id="OEU16286.1"/>
    </source>
</evidence>
<feature type="region of interest" description="Disordered" evidence="1">
    <location>
        <begin position="1"/>
        <end position="21"/>
    </location>
</feature>
<dbReference type="EMBL" id="KV784358">
    <property type="protein sequence ID" value="OEU16286.1"/>
    <property type="molecule type" value="Genomic_DNA"/>
</dbReference>
<name>A0A1E7FDT9_9STRA</name>
<accession>A0A1E7FDT9</accession>